<organism evidence="9 10">
    <name type="scientific">Lolium multiflorum</name>
    <name type="common">Italian ryegrass</name>
    <name type="synonym">Lolium perenne subsp. multiflorum</name>
    <dbReference type="NCBI Taxonomy" id="4521"/>
    <lineage>
        <taxon>Eukaryota</taxon>
        <taxon>Viridiplantae</taxon>
        <taxon>Streptophyta</taxon>
        <taxon>Embryophyta</taxon>
        <taxon>Tracheophyta</taxon>
        <taxon>Spermatophyta</taxon>
        <taxon>Magnoliopsida</taxon>
        <taxon>Liliopsida</taxon>
        <taxon>Poales</taxon>
        <taxon>Poaceae</taxon>
        <taxon>BOP clade</taxon>
        <taxon>Pooideae</taxon>
        <taxon>Poodae</taxon>
        <taxon>Poeae</taxon>
        <taxon>Poeae Chloroplast Group 2 (Poeae type)</taxon>
        <taxon>Loliodinae</taxon>
        <taxon>Loliinae</taxon>
        <taxon>Lolium</taxon>
    </lineage>
</organism>
<dbReference type="AlphaFoldDB" id="A0AAD8TPF6"/>
<evidence type="ECO:0000256" key="6">
    <source>
        <dbReference type="ARBA" id="ARBA00022942"/>
    </source>
</evidence>
<keyword evidence="5" id="KW-0067">ATP-binding</keyword>
<dbReference type="FunFam" id="3.40.50.300:FF:000033">
    <property type="entry name" value="26S protease regulatory subunit 6B"/>
    <property type="match status" value="1"/>
</dbReference>
<accession>A0AAD8TPF6</accession>
<comment type="caution">
    <text evidence="9">The sequence shown here is derived from an EMBL/GenBank/DDBJ whole genome shotgun (WGS) entry which is preliminary data.</text>
</comment>
<evidence type="ECO:0000256" key="2">
    <source>
        <dbReference type="ARBA" id="ARBA00006914"/>
    </source>
</evidence>
<dbReference type="InterPro" id="IPR003593">
    <property type="entry name" value="AAA+_ATPase"/>
</dbReference>
<dbReference type="GO" id="GO:0005524">
    <property type="term" value="F:ATP binding"/>
    <property type="evidence" value="ECO:0007669"/>
    <property type="project" value="UniProtKB-KW"/>
</dbReference>
<keyword evidence="7" id="KW-0175">Coiled coil</keyword>
<dbReference type="PANTHER" id="PTHR23073">
    <property type="entry name" value="26S PROTEASOME REGULATORY SUBUNIT"/>
    <property type="match status" value="1"/>
</dbReference>
<gene>
    <name evidence="9" type="ORF">QYE76_046391</name>
</gene>
<comment type="subcellular location">
    <subcellularLocation>
        <location evidence="1">Cytoplasm</location>
    </subcellularLocation>
</comment>
<evidence type="ECO:0000256" key="7">
    <source>
        <dbReference type="SAM" id="Coils"/>
    </source>
</evidence>
<dbReference type="EMBL" id="JAUUTY010000002">
    <property type="protein sequence ID" value="KAK1685543.1"/>
    <property type="molecule type" value="Genomic_DNA"/>
</dbReference>
<name>A0AAD8TPF6_LOLMU</name>
<dbReference type="InterPro" id="IPR012340">
    <property type="entry name" value="NA-bd_OB-fold"/>
</dbReference>
<keyword evidence="3" id="KW-0963">Cytoplasm</keyword>
<evidence type="ECO:0000259" key="8">
    <source>
        <dbReference type="SMART" id="SM00382"/>
    </source>
</evidence>
<dbReference type="SUPFAM" id="SSF52540">
    <property type="entry name" value="P-loop containing nucleoside triphosphate hydrolases"/>
    <property type="match status" value="1"/>
</dbReference>
<keyword evidence="4" id="KW-0547">Nucleotide-binding</keyword>
<dbReference type="Gene3D" id="3.40.50.300">
    <property type="entry name" value="P-loop containing nucleotide triphosphate hydrolases"/>
    <property type="match status" value="1"/>
</dbReference>
<keyword evidence="10" id="KW-1185">Reference proteome</keyword>
<evidence type="ECO:0000313" key="10">
    <source>
        <dbReference type="Proteomes" id="UP001231189"/>
    </source>
</evidence>
<protein>
    <recommendedName>
        <fullName evidence="8">AAA+ ATPase domain-containing protein</fullName>
    </recommendedName>
</protein>
<keyword evidence="6" id="KW-0647">Proteasome</keyword>
<comment type="similarity">
    <text evidence="2">Belongs to the AAA ATPase family.</text>
</comment>
<evidence type="ECO:0000256" key="1">
    <source>
        <dbReference type="ARBA" id="ARBA00004496"/>
    </source>
</evidence>
<proteinExistence type="inferred from homology"/>
<dbReference type="GO" id="GO:0000502">
    <property type="term" value="C:proteasome complex"/>
    <property type="evidence" value="ECO:0007669"/>
    <property type="project" value="UniProtKB-KW"/>
</dbReference>
<feature type="coiled-coil region" evidence="7">
    <location>
        <begin position="63"/>
        <end position="90"/>
    </location>
</feature>
<dbReference type="GO" id="GO:0005737">
    <property type="term" value="C:cytoplasm"/>
    <property type="evidence" value="ECO:0007669"/>
    <property type="project" value="UniProtKB-SubCell"/>
</dbReference>
<dbReference type="InterPro" id="IPR050221">
    <property type="entry name" value="26S_Proteasome_ATPase"/>
</dbReference>
<dbReference type="InterPro" id="IPR003959">
    <property type="entry name" value="ATPase_AAA_core"/>
</dbReference>
<evidence type="ECO:0000256" key="4">
    <source>
        <dbReference type="ARBA" id="ARBA00022741"/>
    </source>
</evidence>
<reference evidence="9" key="1">
    <citation type="submission" date="2023-07" db="EMBL/GenBank/DDBJ databases">
        <title>A chromosome-level genome assembly of Lolium multiflorum.</title>
        <authorList>
            <person name="Chen Y."/>
            <person name="Copetti D."/>
            <person name="Kolliker R."/>
            <person name="Studer B."/>
        </authorList>
    </citation>
    <scope>NUCLEOTIDE SEQUENCE</scope>
    <source>
        <strain evidence="9">02402/16</strain>
        <tissue evidence="9">Leaf</tissue>
    </source>
</reference>
<dbReference type="InterPro" id="IPR027417">
    <property type="entry name" value="P-loop_NTPase"/>
</dbReference>
<dbReference type="Proteomes" id="UP001231189">
    <property type="component" value="Unassembled WGS sequence"/>
</dbReference>
<dbReference type="Pfam" id="PF00004">
    <property type="entry name" value="AAA"/>
    <property type="match status" value="1"/>
</dbReference>
<sequence>MMAASVEAFHLPPSCSAVQQQQQQYNSHAGDVCDGDADLFLRPPPLIARELLDDRDTGSVGENADLFQQLISLEKELALIERKEERLTFEMPDLIKEVQPLEDEYEYEYYTATVGGALVVGHVVDTVDESHAIVATDDNPRLFCVPVIGGVERDLLKPAANVVLCMTSLGLAVIGVLPADSGWAVPLVTATERPDVTYADVAGLDEQKQEVLEAIELPLTHPELFSGAGFEAPRGVLLHGPPGTGKTMLARAVAHHTSAAFIHVSGSELVHRHLGEGPRMVREVFQTARENAPAIIFFDEVDAIAAARADSDDASAADREVYRVLLELLAQMDGFDQ</sequence>
<dbReference type="SMART" id="SM00382">
    <property type="entry name" value="AAA"/>
    <property type="match status" value="1"/>
</dbReference>
<dbReference type="GO" id="GO:0016887">
    <property type="term" value="F:ATP hydrolysis activity"/>
    <property type="evidence" value="ECO:0007669"/>
    <property type="project" value="InterPro"/>
</dbReference>
<feature type="domain" description="AAA+ ATPase" evidence="8">
    <location>
        <begin position="232"/>
        <end position="327"/>
    </location>
</feature>
<evidence type="ECO:0000256" key="3">
    <source>
        <dbReference type="ARBA" id="ARBA00022490"/>
    </source>
</evidence>
<dbReference type="Gene3D" id="2.40.50.140">
    <property type="entry name" value="Nucleic acid-binding proteins"/>
    <property type="match status" value="1"/>
</dbReference>
<evidence type="ECO:0000256" key="5">
    <source>
        <dbReference type="ARBA" id="ARBA00022840"/>
    </source>
</evidence>
<evidence type="ECO:0000313" key="9">
    <source>
        <dbReference type="EMBL" id="KAK1685543.1"/>
    </source>
</evidence>